<gene>
    <name evidence="1" type="ORF">M407DRAFT_24894</name>
</gene>
<dbReference type="Proteomes" id="UP000054248">
    <property type="component" value="Unassembled WGS sequence"/>
</dbReference>
<dbReference type="HOGENOM" id="CLU_2063210_0_0_1"/>
<protein>
    <submittedName>
        <fullName evidence="1">Uncharacterized protein</fullName>
    </submittedName>
</protein>
<reference evidence="2" key="2">
    <citation type="submission" date="2015-01" db="EMBL/GenBank/DDBJ databases">
        <title>Evolutionary Origins and Diversification of the Mycorrhizal Mutualists.</title>
        <authorList>
            <consortium name="DOE Joint Genome Institute"/>
            <consortium name="Mycorrhizal Genomics Consortium"/>
            <person name="Kohler A."/>
            <person name="Kuo A."/>
            <person name="Nagy L.G."/>
            <person name="Floudas D."/>
            <person name="Copeland A."/>
            <person name="Barry K.W."/>
            <person name="Cichocki N."/>
            <person name="Veneault-Fourrey C."/>
            <person name="LaButti K."/>
            <person name="Lindquist E.A."/>
            <person name="Lipzen A."/>
            <person name="Lundell T."/>
            <person name="Morin E."/>
            <person name="Murat C."/>
            <person name="Riley R."/>
            <person name="Ohm R."/>
            <person name="Sun H."/>
            <person name="Tunlid A."/>
            <person name="Henrissat B."/>
            <person name="Grigoriev I.V."/>
            <person name="Hibbett D.S."/>
            <person name="Martin F."/>
        </authorList>
    </citation>
    <scope>NUCLEOTIDE SEQUENCE [LARGE SCALE GENOMIC DNA]</scope>
    <source>
        <strain evidence="2">MUT 4182</strain>
    </source>
</reference>
<proteinExistence type="predicted"/>
<name>A0A0C3QH15_9AGAM</name>
<evidence type="ECO:0000313" key="1">
    <source>
        <dbReference type="EMBL" id="KIO25736.1"/>
    </source>
</evidence>
<dbReference type="EMBL" id="KN823036">
    <property type="protein sequence ID" value="KIO25736.1"/>
    <property type="molecule type" value="Genomic_DNA"/>
</dbReference>
<accession>A0A0C3QH15</accession>
<keyword evidence="2" id="KW-1185">Reference proteome</keyword>
<evidence type="ECO:0000313" key="2">
    <source>
        <dbReference type="Proteomes" id="UP000054248"/>
    </source>
</evidence>
<organism evidence="1 2">
    <name type="scientific">Tulasnella calospora MUT 4182</name>
    <dbReference type="NCBI Taxonomy" id="1051891"/>
    <lineage>
        <taxon>Eukaryota</taxon>
        <taxon>Fungi</taxon>
        <taxon>Dikarya</taxon>
        <taxon>Basidiomycota</taxon>
        <taxon>Agaricomycotina</taxon>
        <taxon>Agaricomycetes</taxon>
        <taxon>Cantharellales</taxon>
        <taxon>Tulasnellaceae</taxon>
        <taxon>Tulasnella</taxon>
    </lineage>
</organism>
<dbReference type="AlphaFoldDB" id="A0A0C3QH15"/>
<sequence length="119" mass="13392">MSRHISLLRVSWMTELRVIGGLKHLEAHVLSGLSQAKPTMSPFWLNNMGETQEEDTAGYLADALFRNKRGLSAKRAGNKPEKHFSALRIIWVVQTFCVPARLGMRIRPQAPKKLDLVAV</sequence>
<reference evidence="1 2" key="1">
    <citation type="submission" date="2014-04" db="EMBL/GenBank/DDBJ databases">
        <authorList>
            <consortium name="DOE Joint Genome Institute"/>
            <person name="Kuo A."/>
            <person name="Girlanda M."/>
            <person name="Perotto S."/>
            <person name="Kohler A."/>
            <person name="Nagy L.G."/>
            <person name="Floudas D."/>
            <person name="Copeland A."/>
            <person name="Barry K.W."/>
            <person name="Cichocki N."/>
            <person name="Veneault-Fourrey C."/>
            <person name="LaButti K."/>
            <person name="Lindquist E.A."/>
            <person name="Lipzen A."/>
            <person name="Lundell T."/>
            <person name="Morin E."/>
            <person name="Murat C."/>
            <person name="Sun H."/>
            <person name="Tunlid A."/>
            <person name="Henrissat B."/>
            <person name="Grigoriev I.V."/>
            <person name="Hibbett D.S."/>
            <person name="Martin F."/>
            <person name="Nordberg H.P."/>
            <person name="Cantor M.N."/>
            <person name="Hua S.X."/>
        </authorList>
    </citation>
    <scope>NUCLEOTIDE SEQUENCE [LARGE SCALE GENOMIC DNA]</scope>
    <source>
        <strain evidence="1 2">MUT 4182</strain>
    </source>
</reference>